<accession>A0A3S3YSG6</accession>
<sequence length="83" mass="9735">MLLKVLIIIICILYIVRYVFKLLLPAIFRTVINNAQQQHAGQQQNYQQTKRPDERVKVDYIPEGQKGKVPDSEGEFVDYEEIK</sequence>
<dbReference type="InterPro" id="IPR032272">
    <property type="entry name" value="DUF4834"/>
</dbReference>
<dbReference type="RefSeq" id="WP_128535312.1">
    <property type="nucleotide sequence ID" value="NZ_SBIW01000008.1"/>
</dbReference>
<keyword evidence="2" id="KW-1133">Transmembrane helix</keyword>
<evidence type="ECO:0000256" key="1">
    <source>
        <dbReference type="SAM" id="MobiDB-lite"/>
    </source>
</evidence>
<evidence type="ECO:0000256" key="2">
    <source>
        <dbReference type="SAM" id="Phobius"/>
    </source>
</evidence>
<name>A0A3S3YSG6_9SPHI</name>
<keyword evidence="4" id="KW-1185">Reference proteome</keyword>
<feature type="region of interest" description="Disordered" evidence="1">
    <location>
        <begin position="64"/>
        <end position="83"/>
    </location>
</feature>
<dbReference type="Pfam" id="PF16118">
    <property type="entry name" value="DUF4834"/>
    <property type="match status" value="1"/>
</dbReference>
<evidence type="ECO:0000313" key="3">
    <source>
        <dbReference type="EMBL" id="RWY49240.1"/>
    </source>
</evidence>
<dbReference type="Proteomes" id="UP000286701">
    <property type="component" value="Unassembled WGS sequence"/>
</dbReference>
<reference evidence="3 4" key="1">
    <citation type="submission" date="2019-01" db="EMBL/GenBank/DDBJ databases">
        <title>Mucilaginibacter antarcticum sp. nov., isolated from antarctic soil.</title>
        <authorList>
            <person name="Yan Y.-Q."/>
            <person name="Du Z.-J."/>
        </authorList>
    </citation>
    <scope>NUCLEOTIDE SEQUENCE [LARGE SCALE GENOMIC DNA]</scope>
    <source>
        <strain evidence="3 4">F01003</strain>
    </source>
</reference>
<dbReference type="EMBL" id="SBIW01000008">
    <property type="protein sequence ID" value="RWY49240.1"/>
    <property type="molecule type" value="Genomic_DNA"/>
</dbReference>
<comment type="caution">
    <text evidence="3">The sequence shown here is derived from an EMBL/GenBank/DDBJ whole genome shotgun (WGS) entry which is preliminary data.</text>
</comment>
<gene>
    <name evidence="3" type="ORF">EPL05_17665</name>
</gene>
<organism evidence="3 4">
    <name type="scientific">Mucilaginibacter gilvus</name>
    <dbReference type="NCBI Taxonomy" id="2305909"/>
    <lineage>
        <taxon>Bacteria</taxon>
        <taxon>Pseudomonadati</taxon>
        <taxon>Bacteroidota</taxon>
        <taxon>Sphingobacteriia</taxon>
        <taxon>Sphingobacteriales</taxon>
        <taxon>Sphingobacteriaceae</taxon>
        <taxon>Mucilaginibacter</taxon>
    </lineage>
</organism>
<dbReference type="OrthoDB" id="799376at2"/>
<dbReference type="AlphaFoldDB" id="A0A3S3YSG6"/>
<evidence type="ECO:0000313" key="4">
    <source>
        <dbReference type="Proteomes" id="UP000286701"/>
    </source>
</evidence>
<proteinExistence type="predicted"/>
<feature type="compositionally biased region" description="Acidic residues" evidence="1">
    <location>
        <begin position="72"/>
        <end position="83"/>
    </location>
</feature>
<keyword evidence="2" id="KW-0472">Membrane</keyword>
<protein>
    <submittedName>
        <fullName evidence="3">DUF4834 family protein</fullName>
    </submittedName>
</protein>
<feature type="transmembrane region" description="Helical" evidence="2">
    <location>
        <begin position="6"/>
        <end position="28"/>
    </location>
</feature>
<keyword evidence="2" id="KW-0812">Transmembrane</keyword>